<dbReference type="PANTHER" id="PTHR42146:SF1">
    <property type="entry name" value="OLIGORIBONUCLEASE NRNB"/>
    <property type="match status" value="1"/>
</dbReference>
<dbReference type="PANTHER" id="PTHR42146">
    <property type="entry name" value="3',5'-CYCLIC-NUCLEOTIDE PHOSPHODIESTERASE"/>
    <property type="match status" value="1"/>
</dbReference>
<dbReference type="EMBL" id="WHYS01000002">
    <property type="protein sequence ID" value="MQL55930.1"/>
    <property type="molecule type" value="Genomic_DNA"/>
</dbReference>
<dbReference type="KEGG" id="aamb:D1866_05540"/>
<evidence type="ECO:0000259" key="1">
    <source>
        <dbReference type="Pfam" id="PF02272"/>
    </source>
</evidence>
<dbReference type="GeneID" id="42779178"/>
<organism evidence="3 4">
    <name type="scientific">Acidianus ambivalens</name>
    <name type="common">Desulfurolobus ambivalens</name>
    <dbReference type="NCBI Taxonomy" id="2283"/>
    <lineage>
        <taxon>Archaea</taxon>
        <taxon>Thermoproteota</taxon>
        <taxon>Thermoprotei</taxon>
        <taxon>Sulfolobales</taxon>
        <taxon>Sulfolobaceae</taxon>
        <taxon>Acidianus</taxon>
    </lineage>
</organism>
<evidence type="ECO:0000313" key="2">
    <source>
        <dbReference type="EMBL" id="MQL55930.1"/>
    </source>
</evidence>
<proteinExistence type="predicted"/>
<reference evidence="2 5" key="1">
    <citation type="submission" date="2019-10" db="EMBL/GenBank/DDBJ databases">
        <title>Comparative genomics of sulfur disproportionating microorganisms.</title>
        <authorList>
            <person name="Ward L.M."/>
            <person name="Bertran E."/>
            <person name="Johnston D."/>
        </authorList>
    </citation>
    <scope>NUCLEOTIDE SEQUENCE [LARGE SCALE GENOMIC DNA]</scope>
    <source>
        <strain evidence="2 5">DSM 3772</strain>
    </source>
</reference>
<accession>A0A650CUJ7</accession>
<dbReference type="InterPro" id="IPR038763">
    <property type="entry name" value="DHH_sf"/>
</dbReference>
<keyword evidence="4" id="KW-1185">Reference proteome</keyword>
<feature type="domain" description="DHHA1" evidence="1">
    <location>
        <begin position="224"/>
        <end position="283"/>
    </location>
</feature>
<sequence length="325" mass="36842">MDYYAIVHNDFDGTASVAVYARAVKSLPKNVWFTEPTKVHNLLSKLEPRGVYNVMIADLGLNESTFDKIVESCKKLIDQGVKIQWFDHHVWKEEWKSKLSEIGVEVHHDTSTCGAGVVHKVMNPDDEFSSKLASADCSVDIWLHNDPMGEKLRRIVESNKDYGWKKKLIETFYNGILWNEEFQKILEDQVDQELKGYQKLPKYYRVIEINGVKVVVAIRWKGPPDISYAAQYLMTRTGAKVFVSANGKAISFRSSTINVRLFAAKLGGGGHPLAAGASLKIPLIYRILRRIGIISPANKWVCNVVTKVINDVGFKEYQQKDITQH</sequence>
<dbReference type="Gene3D" id="3.10.310.30">
    <property type="match status" value="1"/>
</dbReference>
<dbReference type="EMBL" id="CP045482">
    <property type="protein sequence ID" value="QGR21509.1"/>
    <property type="molecule type" value="Genomic_DNA"/>
</dbReference>
<dbReference type="Proteomes" id="UP000426328">
    <property type="component" value="Chromosome"/>
</dbReference>
<name>A0A650CUJ7_ACIAM</name>
<dbReference type="SUPFAM" id="SSF64182">
    <property type="entry name" value="DHH phosphoesterases"/>
    <property type="match status" value="1"/>
</dbReference>
<dbReference type="InterPro" id="IPR052968">
    <property type="entry name" value="Nucleotide_metab_enz"/>
</dbReference>
<dbReference type="GeneID" id="10601607"/>
<dbReference type="Pfam" id="PF02272">
    <property type="entry name" value="DHHA1"/>
    <property type="match status" value="1"/>
</dbReference>
<dbReference type="RefSeq" id="WP_013776893.1">
    <property type="nucleotide sequence ID" value="NZ_CP045482.1"/>
</dbReference>
<evidence type="ECO:0000313" key="5">
    <source>
        <dbReference type="Proteomes" id="UP000474054"/>
    </source>
</evidence>
<dbReference type="AlphaFoldDB" id="A0A650CUJ7"/>
<gene>
    <name evidence="3" type="ORF">D1866_05540</name>
    <name evidence="2" type="ORF">GFB69_09285</name>
</gene>
<reference evidence="3 4" key="2">
    <citation type="submission" date="2019-10" db="EMBL/GenBank/DDBJ databases">
        <title>Genome Sequences from Six Type Strain Members of the Archaeal Family Sulfolobaceae: Acidianus ambivalens, Acidianus infernus, Metallosphaera prunae, Stygiolobus azoricus, Sulfolobus metallicus, and Sulfurisphaera ohwakuensis.</title>
        <authorList>
            <person name="Counts J.A."/>
            <person name="Kelly R.M."/>
        </authorList>
    </citation>
    <scope>NUCLEOTIDE SEQUENCE [LARGE SCALE GENOMIC DNA]</scope>
    <source>
        <strain evidence="3 4">LEI 10</strain>
    </source>
</reference>
<evidence type="ECO:0000313" key="3">
    <source>
        <dbReference type="EMBL" id="QGR21509.1"/>
    </source>
</evidence>
<protein>
    <submittedName>
        <fullName evidence="3">DHH family phosphoesterase</fullName>
    </submittedName>
</protein>
<evidence type="ECO:0000313" key="4">
    <source>
        <dbReference type="Proteomes" id="UP000426328"/>
    </source>
</evidence>
<dbReference type="InterPro" id="IPR003156">
    <property type="entry name" value="DHHA1_dom"/>
</dbReference>
<dbReference type="Proteomes" id="UP000474054">
    <property type="component" value="Unassembled WGS sequence"/>
</dbReference>
<dbReference type="GO" id="GO:0003676">
    <property type="term" value="F:nucleic acid binding"/>
    <property type="evidence" value="ECO:0007669"/>
    <property type="project" value="InterPro"/>
</dbReference>